<feature type="domain" description="Zn(2)-C6 fungal-type" evidence="5">
    <location>
        <begin position="35"/>
        <end position="66"/>
    </location>
</feature>
<dbReference type="InterPro" id="IPR001138">
    <property type="entry name" value="Zn2Cys6_DnaBD"/>
</dbReference>
<dbReference type="OrthoDB" id="5344325at2759"/>
<keyword evidence="7" id="KW-1185">Reference proteome</keyword>
<dbReference type="PROSITE" id="PS00463">
    <property type="entry name" value="ZN2_CY6_FUNGAL_1"/>
    <property type="match status" value="1"/>
</dbReference>
<comment type="subcellular location">
    <subcellularLocation>
        <location evidence="1">Nucleus</location>
    </subcellularLocation>
</comment>
<proteinExistence type="predicted"/>
<dbReference type="CDD" id="cd12148">
    <property type="entry name" value="fungal_TF_MHR"/>
    <property type="match status" value="1"/>
</dbReference>
<protein>
    <recommendedName>
        <fullName evidence="5">Zn(2)-C6 fungal-type domain-containing protein</fullName>
    </recommendedName>
</protein>
<organism evidence="6 7">
    <name type="scientific">Trichoderma cornu-damae</name>
    <dbReference type="NCBI Taxonomy" id="654480"/>
    <lineage>
        <taxon>Eukaryota</taxon>
        <taxon>Fungi</taxon>
        <taxon>Dikarya</taxon>
        <taxon>Ascomycota</taxon>
        <taxon>Pezizomycotina</taxon>
        <taxon>Sordariomycetes</taxon>
        <taxon>Hypocreomycetidae</taxon>
        <taxon>Hypocreales</taxon>
        <taxon>Hypocreaceae</taxon>
        <taxon>Trichoderma</taxon>
    </lineage>
</organism>
<evidence type="ECO:0000256" key="2">
    <source>
        <dbReference type="ARBA" id="ARBA00022723"/>
    </source>
</evidence>
<dbReference type="Pfam" id="PF00172">
    <property type="entry name" value="Zn_clus"/>
    <property type="match status" value="1"/>
</dbReference>
<dbReference type="AlphaFoldDB" id="A0A9P8QIR7"/>
<keyword evidence="3" id="KW-0539">Nucleus</keyword>
<dbReference type="Gene3D" id="4.10.240.10">
    <property type="entry name" value="Zn(2)-C6 fungal-type DNA-binding domain"/>
    <property type="match status" value="1"/>
</dbReference>
<dbReference type="EMBL" id="JAIWOZ010000004">
    <property type="protein sequence ID" value="KAH6605986.1"/>
    <property type="molecule type" value="Genomic_DNA"/>
</dbReference>
<dbReference type="InterPro" id="IPR036864">
    <property type="entry name" value="Zn2-C6_fun-type_DNA-bd_sf"/>
</dbReference>
<feature type="compositionally biased region" description="Polar residues" evidence="4">
    <location>
        <begin position="707"/>
        <end position="716"/>
    </location>
</feature>
<dbReference type="GO" id="GO:0008270">
    <property type="term" value="F:zinc ion binding"/>
    <property type="evidence" value="ECO:0007669"/>
    <property type="project" value="InterPro"/>
</dbReference>
<sequence>MPDMSADAGSYLREQGVLMMAGDHQDEVEALGHTACSECRRRKQKCDRNWPCSHCSNRRVGNQCTFQTVLNVKAPEDREAQIDQFSSQMGGLCCFSHAFIEELGGDGDDDEVGLEQLGYSAAHALSEERGNGNREKKPKYAAQHAWDPDEGARLRISLSVLPSKAAIDALVDNFLNDINFHYYILHPAVFKEEYQQWRDDRDNGRPLGVQWTSLLLMVCACSAQYPNDAVRRALPPGQDELIHQFSQRCHAQSHELHQATPAGEFHIHSLQQLLHSCFWLKTEARYFECWHALSDVAHIARHLSIHCEAAARPASDYEMEMGRRAWAILCTWDWQIGALISRSAIVDPSEYDTQLPSFQLGGQLREVSPSPGLFMALQCDLASRLAQQFGRRCTLDSVDKVVEYRTVAEQWMRRLPPHLAVSHPDRSLDDGYPWLRLQRFTVATMGMSSVLTPLRPYLTKSLPPDSPAVELEFRRDGITYALKYLNILFQFLRFAFPKDAKYHTVVFFIFDIAALLCSAIIHDSNASMPMREPCLAGIQGSLDMLRKLKDRAPIAARSHQILSAIYVELTKQPAVRDTHRRKRPRVQPAPSVISPALLFSPEAAGVFLEGYDFTFDIPRIVASASAGAHASSAFPPPPIAGGGAPSVPMVVYASDDMLTGGTPPQDNGGNVGMANRPFSSAETFNFDGNYIISTQAGTPVPPVAQMPTASTPVSTNRSDEAVDSAETDYASDFEHLLGGTDLGILRGMWDYNYVNLSLASPDTAN</sequence>
<keyword evidence="2" id="KW-0479">Metal-binding</keyword>
<dbReference type="InterPro" id="IPR050613">
    <property type="entry name" value="Sec_Metabolite_Reg"/>
</dbReference>
<dbReference type="PROSITE" id="PS50048">
    <property type="entry name" value="ZN2_CY6_FUNGAL_2"/>
    <property type="match status" value="1"/>
</dbReference>
<dbReference type="PANTHER" id="PTHR31001">
    <property type="entry name" value="UNCHARACTERIZED TRANSCRIPTIONAL REGULATORY PROTEIN"/>
    <property type="match status" value="1"/>
</dbReference>
<dbReference type="Pfam" id="PF04082">
    <property type="entry name" value="Fungal_trans"/>
    <property type="match status" value="1"/>
</dbReference>
<evidence type="ECO:0000256" key="4">
    <source>
        <dbReference type="SAM" id="MobiDB-lite"/>
    </source>
</evidence>
<dbReference type="CDD" id="cd00067">
    <property type="entry name" value="GAL4"/>
    <property type="match status" value="1"/>
</dbReference>
<dbReference type="SUPFAM" id="SSF57701">
    <property type="entry name" value="Zn2/Cys6 DNA-binding domain"/>
    <property type="match status" value="1"/>
</dbReference>
<dbReference type="GO" id="GO:0005634">
    <property type="term" value="C:nucleus"/>
    <property type="evidence" value="ECO:0007669"/>
    <property type="project" value="UniProtKB-SubCell"/>
</dbReference>
<dbReference type="InterPro" id="IPR007219">
    <property type="entry name" value="XnlR_reg_dom"/>
</dbReference>
<dbReference type="Proteomes" id="UP000827724">
    <property type="component" value="Unassembled WGS sequence"/>
</dbReference>
<dbReference type="PANTHER" id="PTHR31001:SF84">
    <property type="entry name" value="FUNGAL SPECIFIC TRANSCRIPTION FACTOR"/>
    <property type="match status" value="1"/>
</dbReference>
<feature type="region of interest" description="Disordered" evidence="4">
    <location>
        <begin position="697"/>
        <end position="718"/>
    </location>
</feature>
<feature type="compositionally biased region" description="Basic and acidic residues" evidence="4">
    <location>
        <begin position="125"/>
        <end position="135"/>
    </location>
</feature>
<dbReference type="GO" id="GO:0000981">
    <property type="term" value="F:DNA-binding transcription factor activity, RNA polymerase II-specific"/>
    <property type="evidence" value="ECO:0007669"/>
    <property type="project" value="InterPro"/>
</dbReference>
<evidence type="ECO:0000256" key="1">
    <source>
        <dbReference type="ARBA" id="ARBA00004123"/>
    </source>
</evidence>
<feature type="region of interest" description="Disordered" evidence="4">
    <location>
        <begin position="125"/>
        <end position="144"/>
    </location>
</feature>
<evidence type="ECO:0000313" key="6">
    <source>
        <dbReference type="EMBL" id="KAH6605986.1"/>
    </source>
</evidence>
<reference evidence="6" key="1">
    <citation type="submission" date="2021-08" db="EMBL/GenBank/DDBJ databases">
        <title>Chromosome-Level Trichoderma cornu-damae using Hi-C Data.</title>
        <authorList>
            <person name="Kim C.S."/>
        </authorList>
    </citation>
    <scope>NUCLEOTIDE SEQUENCE</scope>
    <source>
        <strain evidence="6">KA19-0412C</strain>
    </source>
</reference>
<evidence type="ECO:0000313" key="7">
    <source>
        <dbReference type="Proteomes" id="UP000827724"/>
    </source>
</evidence>
<dbReference type="SMART" id="SM00066">
    <property type="entry name" value="GAL4"/>
    <property type="match status" value="1"/>
</dbReference>
<accession>A0A9P8QIR7</accession>
<dbReference type="GO" id="GO:0003677">
    <property type="term" value="F:DNA binding"/>
    <property type="evidence" value="ECO:0007669"/>
    <property type="project" value="InterPro"/>
</dbReference>
<name>A0A9P8QIR7_9HYPO</name>
<evidence type="ECO:0000256" key="3">
    <source>
        <dbReference type="ARBA" id="ARBA00023242"/>
    </source>
</evidence>
<evidence type="ECO:0000259" key="5">
    <source>
        <dbReference type="PROSITE" id="PS50048"/>
    </source>
</evidence>
<gene>
    <name evidence="6" type="ORF">Trco_005139</name>
</gene>
<comment type="caution">
    <text evidence="6">The sequence shown here is derived from an EMBL/GenBank/DDBJ whole genome shotgun (WGS) entry which is preliminary data.</text>
</comment>
<dbReference type="GO" id="GO:0006351">
    <property type="term" value="P:DNA-templated transcription"/>
    <property type="evidence" value="ECO:0007669"/>
    <property type="project" value="InterPro"/>
</dbReference>